<reference evidence="1 2" key="1">
    <citation type="journal article" date="2011" name="Genome Res.">
        <title>Phylogeny-wide analysis of social amoeba genomes highlights ancient origins for complex intercellular communication.</title>
        <authorList>
            <person name="Heidel A.J."/>
            <person name="Lawal H.M."/>
            <person name="Felder M."/>
            <person name="Schilde C."/>
            <person name="Helps N.R."/>
            <person name="Tunggal B."/>
            <person name="Rivero F."/>
            <person name="John U."/>
            <person name="Schleicher M."/>
            <person name="Eichinger L."/>
            <person name="Platzer M."/>
            <person name="Noegel A.A."/>
            <person name="Schaap P."/>
            <person name="Gloeckner G."/>
        </authorList>
    </citation>
    <scope>NUCLEOTIDE SEQUENCE [LARGE SCALE GENOMIC DNA]</scope>
    <source>
        <strain evidence="2">ATCC 26659 / Pp 5 / PN500</strain>
    </source>
</reference>
<dbReference type="SUPFAM" id="SSF48403">
    <property type="entry name" value="Ankyrin repeat"/>
    <property type="match status" value="1"/>
</dbReference>
<dbReference type="Gene3D" id="1.25.40.20">
    <property type="entry name" value="Ankyrin repeat-containing domain"/>
    <property type="match status" value="2"/>
</dbReference>
<dbReference type="EMBL" id="ADBJ01000025">
    <property type="protein sequence ID" value="EFA81394.1"/>
    <property type="molecule type" value="Genomic_DNA"/>
</dbReference>
<dbReference type="GeneID" id="31360864"/>
<dbReference type="InterPro" id="IPR036770">
    <property type="entry name" value="Ankyrin_rpt-contain_sf"/>
</dbReference>
<proteinExistence type="predicted"/>
<dbReference type="Pfam" id="PF12796">
    <property type="entry name" value="Ank_2"/>
    <property type="match status" value="1"/>
</dbReference>
<dbReference type="Proteomes" id="UP000001396">
    <property type="component" value="Unassembled WGS sequence"/>
</dbReference>
<dbReference type="InterPro" id="IPR002110">
    <property type="entry name" value="Ankyrin_rpt"/>
</dbReference>
<dbReference type="RefSeq" id="XP_020433512.1">
    <property type="nucleotide sequence ID" value="XM_020576263.1"/>
</dbReference>
<evidence type="ECO:0000313" key="2">
    <source>
        <dbReference type="Proteomes" id="UP000001396"/>
    </source>
</evidence>
<evidence type="ECO:0000313" key="1">
    <source>
        <dbReference type="EMBL" id="EFA81394.1"/>
    </source>
</evidence>
<dbReference type="PANTHER" id="PTHR46586">
    <property type="entry name" value="ANKYRIN REPEAT-CONTAINING PROTEIN"/>
    <property type="match status" value="1"/>
</dbReference>
<gene>
    <name evidence="1" type="ORF">PPL_05379</name>
</gene>
<dbReference type="PANTHER" id="PTHR46586:SF3">
    <property type="entry name" value="ANKYRIN REPEAT-CONTAINING PROTEIN"/>
    <property type="match status" value="1"/>
</dbReference>
<evidence type="ECO:0008006" key="3">
    <source>
        <dbReference type="Google" id="ProtNLM"/>
    </source>
</evidence>
<dbReference type="InParanoid" id="D3BA07"/>
<accession>D3BA07</accession>
<sequence>MIHNKKKQISKIRFRVDVAHQNNKSWFTLNDLLAITLQYGRIDLFDYLWNKYSYIQWDYKVVLNYSFSLNSTEPIKYLFKRYFDTSPDTDSLLTVQYQVLGNAAMVGDVDLLDHIFGYSVEADDQKPRFNKLLMVKAIKGQHEKVVKFLVDRIPSMFSSSGTLPLEFAFEQRNTGVIKLLIEKRAARLGDIELLEWLYNRMAKEQEDPQVFKSITLGTIPNLATIQWFEAHSFQINSSTPFLESLNNRFNFYRMDPEPFSLETLNIAKYIHFNRSESYSERAMENAVASGNLELVQFLNFNRTEGSKSNLIDIASTFGFLDILRWLHYNNSGGCSTEAMDYSCLHGHLQIVQFLHENRSEGCSVDILDKDDGSSKSLEILKWFYENRTERITQPHNLLTRILATPIVNLELYQWVYEHVPQEVQSEMENPEHFFKCNNYLIIRWLLNLKKRSMSDLINLSVRMKSKYPFSIQPFKLLN</sequence>
<comment type="caution">
    <text evidence="1">The sequence shown here is derived from an EMBL/GenBank/DDBJ whole genome shotgun (WGS) entry which is preliminary data.</text>
</comment>
<name>D3BA07_HETP5</name>
<protein>
    <recommendedName>
        <fullName evidence="3">Ankyrin repeat protein</fullName>
    </recommendedName>
</protein>
<keyword evidence="2" id="KW-1185">Reference proteome</keyword>
<organism evidence="1 2">
    <name type="scientific">Heterostelium pallidum (strain ATCC 26659 / Pp 5 / PN500)</name>
    <name type="common">Cellular slime mold</name>
    <name type="synonym">Polysphondylium pallidum</name>
    <dbReference type="NCBI Taxonomy" id="670386"/>
    <lineage>
        <taxon>Eukaryota</taxon>
        <taxon>Amoebozoa</taxon>
        <taxon>Evosea</taxon>
        <taxon>Eumycetozoa</taxon>
        <taxon>Dictyostelia</taxon>
        <taxon>Acytosteliales</taxon>
        <taxon>Acytosteliaceae</taxon>
        <taxon>Heterostelium</taxon>
    </lineage>
</organism>
<dbReference type="AlphaFoldDB" id="D3BA07"/>
<dbReference type="InterPro" id="IPR052050">
    <property type="entry name" value="SecEffector_AnkRepeat"/>
</dbReference>